<dbReference type="InterPro" id="IPR036457">
    <property type="entry name" value="PPM-type-like_dom_sf"/>
</dbReference>
<dbReference type="STRING" id="133412.A0A1R1XPG1"/>
<reference evidence="7 8" key="1">
    <citation type="submission" date="2017-01" db="EMBL/GenBank/DDBJ databases">
        <authorList>
            <person name="Mah S.A."/>
            <person name="Swanson W.J."/>
            <person name="Moy G.W."/>
            <person name="Vacquier V.D."/>
        </authorList>
    </citation>
    <scope>NUCLEOTIDE SEQUENCE [LARGE SCALE GENOMIC DNA]</scope>
    <source>
        <strain evidence="7 8">GSMNP</strain>
    </source>
</reference>
<dbReference type="AlphaFoldDB" id="A0A1R1XPG1"/>
<keyword evidence="8" id="KW-1185">Reference proteome</keyword>
<dbReference type="InterPro" id="IPR015655">
    <property type="entry name" value="PP2C"/>
</dbReference>
<evidence type="ECO:0000256" key="5">
    <source>
        <dbReference type="SAM" id="MobiDB-lite"/>
    </source>
</evidence>
<evidence type="ECO:0000313" key="7">
    <source>
        <dbReference type="EMBL" id="OMJ16526.1"/>
    </source>
</evidence>
<dbReference type="PANTHER" id="PTHR13832:SF792">
    <property type="entry name" value="GM14286P"/>
    <property type="match status" value="1"/>
</dbReference>
<protein>
    <submittedName>
        <fullName evidence="7">Protein phosphatase 2C-like protein</fullName>
    </submittedName>
</protein>
<dbReference type="Pfam" id="PF00481">
    <property type="entry name" value="PP2C"/>
    <property type="match status" value="1"/>
</dbReference>
<evidence type="ECO:0000256" key="2">
    <source>
        <dbReference type="ARBA" id="ARBA00022801"/>
    </source>
</evidence>
<sequence>MYLGNVLSRGVYFSPSALPARILSLNINPISSNKILHPLRTFSSCIVSKQKKTSPLGINTFSKSSRFLFVSENSTFKISSAKMGLVQRGFSSNKSDSNETDNLKQDDSNKGNAAKKSNSYLKTLIFTGLSASLLGYLYYSSSLKPINKLNDSSKDFSSVSAHLDQTDITPLLKEVEKLRHISLNKISEMLDNGVSLKKAVKSVEPLSDELIASIYKEKENHSILHNVNNKNQKLKLDIYSNQVSSNSPIEDYIIWKDIKNADSGNYINKQFFGVFDGHAGYMCAEKISNLFPSLLDTAYAVSNNLLNPKDSIKNSDSIESRISTKINSYSSSNPNTLKDNENAIVLSSSFELMDEIVVSDSLNKFLSLKSDDEKSKEFHSLLGPAVSGSCGIGLVLDQNDLSITVANVGDSRAILGSKLNTGTWKSVELSVDQTADNPTELNRIKKEHPGEENTVIQRGRVLGGLMPLRAFGDSRYKWKLDHQRLLFPLLLKNGHKYATTPKNYLSPPYVTAKPIIVKHKISKDNDKFIVMATDGLWDRLSNEQVVEFIGKWIDENGPITQKNNPSSSLINYALKYNYNEKYDDKRPNHLLAIPSPVSRRYRDDISVFVVVLN</sequence>
<dbReference type="GO" id="GO:0046872">
    <property type="term" value="F:metal ion binding"/>
    <property type="evidence" value="ECO:0007669"/>
    <property type="project" value="UniProtKB-KW"/>
</dbReference>
<evidence type="ECO:0000256" key="4">
    <source>
        <dbReference type="RuleBase" id="RU003465"/>
    </source>
</evidence>
<dbReference type="GO" id="GO:0004741">
    <property type="term" value="F:[pyruvate dehydrogenase (acetyl-transferring)]-phosphatase activity"/>
    <property type="evidence" value="ECO:0007669"/>
    <property type="project" value="TreeGrafter"/>
</dbReference>
<evidence type="ECO:0000259" key="6">
    <source>
        <dbReference type="PROSITE" id="PS51746"/>
    </source>
</evidence>
<dbReference type="GO" id="GO:0005739">
    <property type="term" value="C:mitochondrion"/>
    <property type="evidence" value="ECO:0007669"/>
    <property type="project" value="TreeGrafter"/>
</dbReference>
<dbReference type="Gene3D" id="3.60.40.10">
    <property type="entry name" value="PPM-type phosphatase domain"/>
    <property type="match status" value="1"/>
</dbReference>
<keyword evidence="2 4" id="KW-0378">Hydrolase</keyword>
<name>A0A1R1XPG1_9FUNG</name>
<dbReference type="Proteomes" id="UP000187283">
    <property type="component" value="Unassembled WGS sequence"/>
</dbReference>
<dbReference type="SMART" id="SM00332">
    <property type="entry name" value="PP2Cc"/>
    <property type="match status" value="1"/>
</dbReference>
<keyword evidence="1" id="KW-0479">Metal-binding</keyword>
<comment type="similarity">
    <text evidence="4">Belongs to the PP2C family.</text>
</comment>
<evidence type="ECO:0000313" key="8">
    <source>
        <dbReference type="Proteomes" id="UP000187283"/>
    </source>
</evidence>
<evidence type="ECO:0000256" key="3">
    <source>
        <dbReference type="ARBA" id="ARBA00022912"/>
    </source>
</evidence>
<gene>
    <name evidence="7" type="ORF">AYI70_g6531</name>
</gene>
<dbReference type="InterPro" id="IPR000222">
    <property type="entry name" value="PP2C_BS"/>
</dbReference>
<organism evidence="7 8">
    <name type="scientific">Smittium culicis</name>
    <dbReference type="NCBI Taxonomy" id="133412"/>
    <lineage>
        <taxon>Eukaryota</taxon>
        <taxon>Fungi</taxon>
        <taxon>Fungi incertae sedis</taxon>
        <taxon>Zoopagomycota</taxon>
        <taxon>Kickxellomycotina</taxon>
        <taxon>Harpellomycetes</taxon>
        <taxon>Harpellales</taxon>
        <taxon>Legeriomycetaceae</taxon>
        <taxon>Smittium</taxon>
    </lineage>
</organism>
<dbReference type="InterPro" id="IPR001932">
    <property type="entry name" value="PPM-type_phosphatase-like_dom"/>
</dbReference>
<dbReference type="EMBL" id="LSSN01002308">
    <property type="protein sequence ID" value="OMJ16526.1"/>
    <property type="molecule type" value="Genomic_DNA"/>
</dbReference>
<dbReference type="SUPFAM" id="SSF81606">
    <property type="entry name" value="PP2C-like"/>
    <property type="match status" value="1"/>
</dbReference>
<evidence type="ECO:0000256" key="1">
    <source>
        <dbReference type="ARBA" id="ARBA00022723"/>
    </source>
</evidence>
<feature type="domain" description="PPM-type phosphatase" evidence="6">
    <location>
        <begin position="242"/>
        <end position="612"/>
    </location>
</feature>
<feature type="region of interest" description="Disordered" evidence="5">
    <location>
        <begin position="90"/>
        <end position="114"/>
    </location>
</feature>
<proteinExistence type="inferred from homology"/>
<comment type="caution">
    <text evidence="7">The sequence shown here is derived from an EMBL/GenBank/DDBJ whole genome shotgun (WGS) entry which is preliminary data.</text>
</comment>
<keyword evidence="3 4" id="KW-0904">Protein phosphatase</keyword>
<accession>A0A1R1XPG1</accession>
<dbReference type="PROSITE" id="PS51746">
    <property type="entry name" value="PPM_2"/>
    <property type="match status" value="1"/>
</dbReference>
<dbReference type="CDD" id="cd00143">
    <property type="entry name" value="PP2Cc"/>
    <property type="match status" value="1"/>
</dbReference>
<dbReference type="OrthoDB" id="420076at2759"/>
<dbReference type="PANTHER" id="PTHR13832">
    <property type="entry name" value="PROTEIN PHOSPHATASE 2C"/>
    <property type="match status" value="1"/>
</dbReference>
<dbReference type="PROSITE" id="PS01032">
    <property type="entry name" value="PPM_1"/>
    <property type="match status" value="1"/>
</dbReference>